<keyword evidence="3" id="KW-1185">Reference proteome</keyword>
<feature type="compositionally biased region" description="Low complexity" evidence="1">
    <location>
        <begin position="83"/>
        <end position="106"/>
    </location>
</feature>
<dbReference type="Proteomes" id="UP000053989">
    <property type="component" value="Unassembled WGS sequence"/>
</dbReference>
<feature type="region of interest" description="Disordered" evidence="1">
    <location>
        <begin position="68"/>
        <end position="147"/>
    </location>
</feature>
<dbReference type="HOGENOM" id="CLU_1769216_0_0_1"/>
<name>A0A0C3D108_9AGAM</name>
<evidence type="ECO:0000313" key="2">
    <source>
        <dbReference type="EMBL" id="KIM50084.1"/>
    </source>
</evidence>
<sequence length="147" mass="15461">MALLIIEMFGNPDDWTHTMLAWWNKCAFPKPALPNPDSDNDIAAICAQCTKKTKRLSNFEHCCAAGRDFATPTPKPEMSEVPSTSASSSTSLSLSNSTTSTSVTTVCNAGTGSEDSDLSPPPSDNEGAQPTLPQIASIIPAAVSQSE</sequence>
<evidence type="ECO:0000313" key="3">
    <source>
        <dbReference type="Proteomes" id="UP000053989"/>
    </source>
</evidence>
<accession>A0A0C3D108</accession>
<dbReference type="EMBL" id="KN822733">
    <property type="protein sequence ID" value="KIM50084.1"/>
    <property type="molecule type" value="Genomic_DNA"/>
</dbReference>
<dbReference type="InParanoid" id="A0A0C3D108"/>
<proteinExistence type="predicted"/>
<organism evidence="2 3">
    <name type="scientific">Scleroderma citrinum Foug A</name>
    <dbReference type="NCBI Taxonomy" id="1036808"/>
    <lineage>
        <taxon>Eukaryota</taxon>
        <taxon>Fungi</taxon>
        <taxon>Dikarya</taxon>
        <taxon>Basidiomycota</taxon>
        <taxon>Agaricomycotina</taxon>
        <taxon>Agaricomycetes</taxon>
        <taxon>Agaricomycetidae</taxon>
        <taxon>Boletales</taxon>
        <taxon>Sclerodermatineae</taxon>
        <taxon>Sclerodermataceae</taxon>
        <taxon>Scleroderma</taxon>
    </lineage>
</organism>
<reference evidence="2 3" key="1">
    <citation type="submission" date="2014-04" db="EMBL/GenBank/DDBJ databases">
        <authorList>
            <consortium name="DOE Joint Genome Institute"/>
            <person name="Kuo A."/>
            <person name="Kohler A."/>
            <person name="Nagy L.G."/>
            <person name="Floudas D."/>
            <person name="Copeland A."/>
            <person name="Barry K.W."/>
            <person name="Cichocki N."/>
            <person name="Veneault-Fourrey C."/>
            <person name="LaButti K."/>
            <person name="Lindquist E.A."/>
            <person name="Lipzen A."/>
            <person name="Lundell T."/>
            <person name="Morin E."/>
            <person name="Murat C."/>
            <person name="Sun H."/>
            <person name="Tunlid A."/>
            <person name="Henrissat B."/>
            <person name="Grigoriev I.V."/>
            <person name="Hibbett D.S."/>
            <person name="Martin F."/>
            <person name="Nordberg H.P."/>
            <person name="Cantor M.N."/>
            <person name="Hua S.X."/>
        </authorList>
    </citation>
    <scope>NUCLEOTIDE SEQUENCE [LARGE SCALE GENOMIC DNA]</scope>
    <source>
        <strain evidence="2 3">Foug A</strain>
    </source>
</reference>
<gene>
    <name evidence="2" type="ORF">SCLCIDRAFT_34676</name>
</gene>
<protein>
    <submittedName>
        <fullName evidence="2">Uncharacterized protein</fullName>
    </submittedName>
</protein>
<reference evidence="3" key="2">
    <citation type="submission" date="2015-01" db="EMBL/GenBank/DDBJ databases">
        <title>Evolutionary Origins and Diversification of the Mycorrhizal Mutualists.</title>
        <authorList>
            <consortium name="DOE Joint Genome Institute"/>
            <consortium name="Mycorrhizal Genomics Consortium"/>
            <person name="Kohler A."/>
            <person name="Kuo A."/>
            <person name="Nagy L.G."/>
            <person name="Floudas D."/>
            <person name="Copeland A."/>
            <person name="Barry K.W."/>
            <person name="Cichocki N."/>
            <person name="Veneault-Fourrey C."/>
            <person name="LaButti K."/>
            <person name="Lindquist E.A."/>
            <person name="Lipzen A."/>
            <person name="Lundell T."/>
            <person name="Morin E."/>
            <person name="Murat C."/>
            <person name="Riley R."/>
            <person name="Ohm R."/>
            <person name="Sun H."/>
            <person name="Tunlid A."/>
            <person name="Henrissat B."/>
            <person name="Grigoriev I.V."/>
            <person name="Hibbett D.S."/>
            <person name="Martin F."/>
        </authorList>
    </citation>
    <scope>NUCLEOTIDE SEQUENCE [LARGE SCALE GENOMIC DNA]</scope>
    <source>
        <strain evidence="3">Foug A</strain>
    </source>
</reference>
<evidence type="ECO:0000256" key="1">
    <source>
        <dbReference type="SAM" id="MobiDB-lite"/>
    </source>
</evidence>
<dbReference type="AlphaFoldDB" id="A0A0C3D108"/>